<dbReference type="GO" id="GO:0005886">
    <property type="term" value="C:plasma membrane"/>
    <property type="evidence" value="ECO:0007669"/>
    <property type="project" value="UniProtKB-SubCell"/>
</dbReference>
<keyword evidence="10" id="KW-1185">Reference proteome</keyword>
<evidence type="ECO:0000313" key="9">
    <source>
        <dbReference type="EMBL" id="PTL58607.1"/>
    </source>
</evidence>
<dbReference type="RefSeq" id="WP_107567044.1">
    <property type="nucleotide sequence ID" value="NZ_PYYB01000001.1"/>
</dbReference>
<gene>
    <name evidence="9" type="ORF">C7Y72_02505</name>
</gene>
<organism evidence="9 10">
    <name type="scientific">Paraconexibacter algicola</name>
    <dbReference type="NCBI Taxonomy" id="2133960"/>
    <lineage>
        <taxon>Bacteria</taxon>
        <taxon>Bacillati</taxon>
        <taxon>Actinomycetota</taxon>
        <taxon>Thermoleophilia</taxon>
        <taxon>Solirubrobacterales</taxon>
        <taxon>Paraconexibacteraceae</taxon>
        <taxon>Paraconexibacter</taxon>
    </lineage>
</organism>
<evidence type="ECO:0000256" key="1">
    <source>
        <dbReference type="ARBA" id="ARBA00004651"/>
    </source>
</evidence>
<evidence type="ECO:0000256" key="3">
    <source>
        <dbReference type="ARBA" id="ARBA00022475"/>
    </source>
</evidence>
<name>A0A2T4UHB4_9ACTN</name>
<dbReference type="Pfam" id="PF09335">
    <property type="entry name" value="VTT_dom"/>
    <property type="match status" value="1"/>
</dbReference>
<dbReference type="EMBL" id="PYYB01000001">
    <property type="protein sequence ID" value="PTL58607.1"/>
    <property type="molecule type" value="Genomic_DNA"/>
</dbReference>
<keyword evidence="3 7" id="KW-1003">Cell membrane</keyword>
<evidence type="ECO:0000259" key="8">
    <source>
        <dbReference type="Pfam" id="PF09335"/>
    </source>
</evidence>
<comment type="similarity">
    <text evidence="2 7">Belongs to the TVP38/TMEM64 family.</text>
</comment>
<evidence type="ECO:0000256" key="7">
    <source>
        <dbReference type="RuleBase" id="RU366058"/>
    </source>
</evidence>
<evidence type="ECO:0000256" key="6">
    <source>
        <dbReference type="ARBA" id="ARBA00023136"/>
    </source>
</evidence>
<feature type="transmembrane region" description="Helical" evidence="7">
    <location>
        <begin position="72"/>
        <end position="96"/>
    </location>
</feature>
<dbReference type="InterPro" id="IPR015414">
    <property type="entry name" value="TMEM64"/>
</dbReference>
<dbReference type="PANTHER" id="PTHR12677:SF58">
    <property type="entry name" value="TVP38_TMEM64 FAMILY MEMBRANE PROTEIN RV0625C"/>
    <property type="match status" value="1"/>
</dbReference>
<dbReference type="AlphaFoldDB" id="A0A2T4UHB4"/>
<keyword evidence="5 7" id="KW-1133">Transmembrane helix</keyword>
<feature type="transmembrane region" description="Helical" evidence="7">
    <location>
        <begin position="144"/>
        <end position="165"/>
    </location>
</feature>
<evidence type="ECO:0000256" key="4">
    <source>
        <dbReference type="ARBA" id="ARBA00022692"/>
    </source>
</evidence>
<evidence type="ECO:0000256" key="5">
    <source>
        <dbReference type="ARBA" id="ARBA00022989"/>
    </source>
</evidence>
<dbReference type="OrthoDB" id="4532359at2"/>
<dbReference type="PANTHER" id="PTHR12677">
    <property type="entry name" value="GOLGI APPARATUS MEMBRANE PROTEIN TVP38-RELATED"/>
    <property type="match status" value="1"/>
</dbReference>
<feature type="transmembrane region" description="Helical" evidence="7">
    <location>
        <begin position="40"/>
        <end position="60"/>
    </location>
</feature>
<comment type="caution">
    <text evidence="9">The sequence shown here is derived from an EMBL/GenBank/DDBJ whole genome shotgun (WGS) entry which is preliminary data.</text>
</comment>
<protein>
    <recommendedName>
        <fullName evidence="7">TVP38/TMEM64 family membrane protein</fullName>
    </recommendedName>
</protein>
<keyword evidence="4 7" id="KW-0812">Transmembrane</keyword>
<accession>A0A2T4UHB4</accession>
<feature type="transmembrane region" description="Helical" evidence="7">
    <location>
        <begin position="185"/>
        <end position="204"/>
    </location>
</feature>
<proteinExistence type="inferred from homology"/>
<dbReference type="Proteomes" id="UP000240739">
    <property type="component" value="Unassembled WGS sequence"/>
</dbReference>
<keyword evidence="6 7" id="KW-0472">Membrane</keyword>
<feature type="transmembrane region" description="Helical" evidence="7">
    <location>
        <begin position="6"/>
        <end position="28"/>
    </location>
</feature>
<evidence type="ECO:0000313" key="10">
    <source>
        <dbReference type="Proteomes" id="UP000240739"/>
    </source>
</evidence>
<evidence type="ECO:0000256" key="2">
    <source>
        <dbReference type="ARBA" id="ARBA00008640"/>
    </source>
</evidence>
<reference evidence="9 10" key="1">
    <citation type="submission" date="2018-03" db="EMBL/GenBank/DDBJ databases">
        <title>Aquarubrobacter algicola gen. nov., sp. nov., a novel actinobacterium isolated from shallow eutrophic lake during the end of cyanobacterial harmful algal blooms.</title>
        <authorList>
            <person name="Chun S.J."/>
        </authorList>
    </citation>
    <scope>NUCLEOTIDE SEQUENCE [LARGE SCALE GENOMIC DNA]</scope>
    <source>
        <strain evidence="9 10">Seoho-28</strain>
    </source>
</reference>
<dbReference type="InterPro" id="IPR032816">
    <property type="entry name" value="VTT_dom"/>
</dbReference>
<feature type="domain" description="VTT" evidence="8">
    <location>
        <begin position="60"/>
        <end position="176"/>
    </location>
</feature>
<sequence length="211" mass="21622">MIGPRARLAILVVALLAGFAAFWGFDVVTKEDVRGWVDAFGPFAPVAYVPISALLGLLLVPGPVLAGVSGLLFGTAVGTIVTLSASVLSAVCALLVARHVGREGAVDLGGERLARAERLLERHGFGAVVLQRLLPAVPDAPMNYAFGVLGVAVWQIALGTAIGAAPRAFSYTAIGASLDDPSSPAAIAGVVVLVLVSFVGAEIARRIYVAR</sequence>
<comment type="subcellular location">
    <subcellularLocation>
        <location evidence="1 7">Cell membrane</location>
        <topology evidence="1 7">Multi-pass membrane protein</topology>
    </subcellularLocation>
</comment>